<gene>
    <name evidence="5" type="ORF">UY16_C0023G0001</name>
</gene>
<name>A0A0G1WZC5_9BACT</name>
<dbReference type="GO" id="GO:0005840">
    <property type="term" value="C:ribosome"/>
    <property type="evidence" value="ECO:0007669"/>
    <property type="project" value="UniProtKB-KW"/>
</dbReference>
<dbReference type="GO" id="GO:1990904">
    <property type="term" value="C:ribonucleoprotein complex"/>
    <property type="evidence" value="ECO:0007669"/>
    <property type="project" value="UniProtKB-KW"/>
</dbReference>
<evidence type="ECO:0000313" key="6">
    <source>
        <dbReference type="Proteomes" id="UP000034739"/>
    </source>
</evidence>
<dbReference type="InterPro" id="IPR034704">
    <property type="entry name" value="Ribosomal_bL28/bL31-like_sf"/>
</dbReference>
<protein>
    <submittedName>
        <fullName evidence="5">50S ribosomal protein L28</fullName>
    </submittedName>
</protein>
<feature type="compositionally biased region" description="Polar residues" evidence="4">
    <location>
        <begin position="45"/>
        <end position="56"/>
    </location>
</feature>
<keyword evidence="3" id="KW-0687">Ribonucleoprotein</keyword>
<feature type="region of interest" description="Disordered" evidence="4">
    <location>
        <begin position="42"/>
        <end position="72"/>
    </location>
</feature>
<dbReference type="Proteomes" id="UP000034739">
    <property type="component" value="Unassembled WGS sequence"/>
</dbReference>
<dbReference type="Gene3D" id="2.30.170.40">
    <property type="entry name" value="Ribosomal protein L28/L24"/>
    <property type="match status" value="1"/>
</dbReference>
<comment type="caution">
    <text evidence="5">The sequence shown here is derived from an EMBL/GenBank/DDBJ whole genome shotgun (WGS) entry which is preliminary data.</text>
</comment>
<dbReference type="Pfam" id="PF00830">
    <property type="entry name" value="Ribosomal_L28"/>
    <property type="match status" value="1"/>
</dbReference>
<keyword evidence="2 5" id="KW-0689">Ribosomal protein</keyword>
<dbReference type="EMBL" id="LCOY01000023">
    <property type="protein sequence ID" value="KKU87575.1"/>
    <property type="molecule type" value="Genomic_DNA"/>
</dbReference>
<comment type="similarity">
    <text evidence="1">Belongs to the bacterial ribosomal protein bL28 family.</text>
</comment>
<dbReference type="InterPro" id="IPR026569">
    <property type="entry name" value="Ribosomal_bL28"/>
</dbReference>
<accession>A0A0G1WZC5</accession>
<proteinExistence type="inferred from homology"/>
<evidence type="ECO:0000256" key="2">
    <source>
        <dbReference type="ARBA" id="ARBA00022980"/>
    </source>
</evidence>
<evidence type="ECO:0000256" key="3">
    <source>
        <dbReference type="ARBA" id="ARBA00023274"/>
    </source>
</evidence>
<dbReference type="InterPro" id="IPR037147">
    <property type="entry name" value="Ribosomal_bL28_sf"/>
</dbReference>
<dbReference type="SUPFAM" id="SSF143800">
    <property type="entry name" value="L28p-like"/>
    <property type="match status" value="1"/>
</dbReference>
<reference evidence="5 6" key="1">
    <citation type="journal article" date="2015" name="Nature">
        <title>rRNA introns, odd ribosomes, and small enigmatic genomes across a large radiation of phyla.</title>
        <authorList>
            <person name="Brown C.T."/>
            <person name="Hug L.A."/>
            <person name="Thomas B.C."/>
            <person name="Sharon I."/>
            <person name="Castelle C.J."/>
            <person name="Singh A."/>
            <person name="Wilkins M.J."/>
            <person name="Williams K.H."/>
            <person name="Banfield J.F."/>
        </authorList>
    </citation>
    <scope>NUCLEOTIDE SEQUENCE [LARGE SCALE GENOMIC DNA]</scope>
</reference>
<sequence length="219" mass="24310">MESKATRKEKSSCNRMDAAIAVRILAVGPAIEMMAPSRRGWRRLNGSNCTGLPQPNTKREPDNKRNRNTALPTRSKCANGLSVKRPMSRGVGSPRRSAAYAWANSCTVIAIIKAKSPRMNPTGLVESWPYIWYSIPRMAYQCELCSKKSHAGRSHTHHTGVAGGQWKKRAQVTRRNFRPNLHMATLSIEGVLRRVKACAKCIKRSKFDLKKSAVAPAIA</sequence>
<evidence type="ECO:0000256" key="1">
    <source>
        <dbReference type="ARBA" id="ARBA00008760"/>
    </source>
</evidence>
<evidence type="ECO:0000313" key="5">
    <source>
        <dbReference type="EMBL" id="KKU87575.1"/>
    </source>
</evidence>
<organism evidence="5 6">
    <name type="scientific">Candidatus Gottesmanbacteria bacterium GW2011_GWA2_47_9</name>
    <dbReference type="NCBI Taxonomy" id="1618445"/>
    <lineage>
        <taxon>Bacteria</taxon>
        <taxon>Candidatus Gottesmaniibacteriota</taxon>
    </lineage>
</organism>
<dbReference type="AlphaFoldDB" id="A0A0G1WZC5"/>
<evidence type="ECO:0000256" key="4">
    <source>
        <dbReference type="SAM" id="MobiDB-lite"/>
    </source>
</evidence>
<dbReference type="GO" id="GO:0003735">
    <property type="term" value="F:structural constituent of ribosome"/>
    <property type="evidence" value="ECO:0007669"/>
    <property type="project" value="InterPro"/>
</dbReference>